<gene>
    <name evidence="3" type="ordered locus">Mnod_2732</name>
</gene>
<evidence type="ECO:0000313" key="3">
    <source>
        <dbReference type="EMBL" id="ACL57688.1"/>
    </source>
</evidence>
<feature type="transmembrane region" description="Helical" evidence="1">
    <location>
        <begin position="61"/>
        <end position="80"/>
    </location>
</feature>
<evidence type="ECO:0000313" key="4">
    <source>
        <dbReference type="Proteomes" id="UP000008207"/>
    </source>
</evidence>
<evidence type="ECO:0000256" key="1">
    <source>
        <dbReference type="SAM" id="Phobius"/>
    </source>
</evidence>
<dbReference type="Proteomes" id="UP000008207">
    <property type="component" value="Chromosome"/>
</dbReference>
<feature type="transmembrane region" description="Helical" evidence="1">
    <location>
        <begin position="173"/>
        <end position="197"/>
    </location>
</feature>
<dbReference type="HOGENOM" id="CLU_1265722_0_0_5"/>
<keyword evidence="1" id="KW-0812">Transmembrane</keyword>
<keyword evidence="4" id="KW-1185">Reference proteome</keyword>
<keyword evidence="1" id="KW-0472">Membrane</keyword>
<dbReference type="InterPro" id="IPR007301">
    <property type="entry name" value="DoxD"/>
</dbReference>
<keyword evidence="1" id="KW-1133">Transmembrane helix</keyword>
<dbReference type="Pfam" id="PF04173">
    <property type="entry name" value="DoxD"/>
    <property type="match status" value="1"/>
</dbReference>
<organism evidence="3 4">
    <name type="scientific">Methylobacterium nodulans (strain LMG 21967 / CNCM I-2342 / ORS 2060)</name>
    <dbReference type="NCBI Taxonomy" id="460265"/>
    <lineage>
        <taxon>Bacteria</taxon>
        <taxon>Pseudomonadati</taxon>
        <taxon>Pseudomonadota</taxon>
        <taxon>Alphaproteobacteria</taxon>
        <taxon>Hyphomicrobiales</taxon>
        <taxon>Methylobacteriaceae</taxon>
        <taxon>Methylobacterium</taxon>
    </lineage>
</organism>
<name>B8IFF3_METNO</name>
<dbReference type="AlphaFoldDB" id="B8IFF3"/>
<dbReference type="EMBL" id="CP001349">
    <property type="protein sequence ID" value="ACL57688.1"/>
    <property type="molecule type" value="Genomic_DNA"/>
</dbReference>
<feature type="transmembrane region" description="Helical" evidence="1">
    <location>
        <begin position="28"/>
        <end position="49"/>
    </location>
</feature>
<feature type="domain" description="TQO small subunit DoxD" evidence="2">
    <location>
        <begin position="66"/>
        <end position="207"/>
    </location>
</feature>
<dbReference type="eggNOG" id="ENOG5033470">
    <property type="taxonomic scope" value="Bacteria"/>
</dbReference>
<dbReference type="OrthoDB" id="8218504at2"/>
<accession>B8IFF3</accession>
<reference evidence="3 4" key="1">
    <citation type="submission" date="2009-01" db="EMBL/GenBank/DDBJ databases">
        <title>Complete sequence of chromosome of Methylobacterium nodulans ORS 2060.</title>
        <authorList>
            <consortium name="US DOE Joint Genome Institute"/>
            <person name="Lucas S."/>
            <person name="Copeland A."/>
            <person name="Lapidus A."/>
            <person name="Glavina del Rio T."/>
            <person name="Dalin E."/>
            <person name="Tice H."/>
            <person name="Bruce D."/>
            <person name="Goodwin L."/>
            <person name="Pitluck S."/>
            <person name="Sims D."/>
            <person name="Brettin T."/>
            <person name="Detter J.C."/>
            <person name="Han C."/>
            <person name="Larimer F."/>
            <person name="Land M."/>
            <person name="Hauser L."/>
            <person name="Kyrpides N."/>
            <person name="Ivanova N."/>
            <person name="Marx C.J."/>
            <person name="Richardson P."/>
        </authorList>
    </citation>
    <scope>NUCLEOTIDE SEQUENCE [LARGE SCALE GENOMIC DNA]</scope>
    <source>
        <strain evidence="4">LMG 21967 / CNCM I-2342 / ORS 2060</strain>
    </source>
</reference>
<dbReference type="STRING" id="460265.Mnod_2732"/>
<dbReference type="RefSeq" id="WP_015929365.1">
    <property type="nucleotide sequence ID" value="NC_011894.1"/>
</dbReference>
<protein>
    <recommendedName>
        <fullName evidence="2">TQO small subunit DoxD domain-containing protein</fullName>
    </recommendedName>
</protein>
<proteinExistence type="predicted"/>
<sequence>MRTNPFDDTWQFFLANQPDQLARGEARWLLLGLFLALLAGSLVIAVINWRDDPDQRTLPHLVTWLARVLVGSMWFQGSLWKLPLFTTDNGLFYWTQQMVQHSAFDWHRDLVAHAVIPAFLVIGPLVYLTELAFAASLILGFAVRLTGLIGVAFVINLWIGLYRHPGEWPWNYVFLALLMGAFSLHAAGRSLGLDALLRRRMLQWTRRTPWEQVLAGVS</sequence>
<evidence type="ECO:0000259" key="2">
    <source>
        <dbReference type="Pfam" id="PF04173"/>
    </source>
</evidence>
<dbReference type="KEGG" id="mno:Mnod_2732"/>
<feature type="transmembrane region" description="Helical" evidence="1">
    <location>
        <begin position="110"/>
        <end position="129"/>
    </location>
</feature>
<feature type="transmembrane region" description="Helical" evidence="1">
    <location>
        <begin position="141"/>
        <end position="161"/>
    </location>
</feature>